<proteinExistence type="predicted"/>
<protein>
    <submittedName>
        <fullName evidence="1">Uncharacterized protein</fullName>
    </submittedName>
</protein>
<evidence type="ECO:0000313" key="1">
    <source>
        <dbReference type="EMBL" id="KAL0929494.1"/>
    </source>
</evidence>
<sequence>MEIWAFANVYTAAPPRVSAVPSSSGAATELSRICTWATGGDAITTTAVHTTALPNTFVSNHRFWNASLGHEALNVSTIASIQIAATTITAATKSGGNVEPSWTYHKPTVHTTATLPVSATASHDASFSRFSIYLGFFLAVSLWGRLR</sequence>
<dbReference type="Proteomes" id="UP000805649">
    <property type="component" value="Unassembled WGS sequence"/>
</dbReference>
<comment type="caution">
    <text evidence="1">The sequence shown here is derived from an EMBL/GenBank/DDBJ whole genome shotgun (WGS) entry which is preliminary data.</text>
</comment>
<gene>
    <name evidence="1" type="ORF">CTRU02_215660</name>
</gene>
<organism evidence="1 2">
    <name type="scientific">Colletotrichum truncatum</name>
    <name type="common">Anthracnose fungus</name>
    <name type="synonym">Colletotrichum capsici</name>
    <dbReference type="NCBI Taxonomy" id="5467"/>
    <lineage>
        <taxon>Eukaryota</taxon>
        <taxon>Fungi</taxon>
        <taxon>Dikarya</taxon>
        <taxon>Ascomycota</taxon>
        <taxon>Pezizomycotina</taxon>
        <taxon>Sordariomycetes</taxon>
        <taxon>Hypocreomycetidae</taxon>
        <taxon>Glomerellales</taxon>
        <taxon>Glomerellaceae</taxon>
        <taxon>Colletotrichum</taxon>
        <taxon>Colletotrichum truncatum species complex</taxon>
    </lineage>
</organism>
<accession>A0ACC3YCB4</accession>
<keyword evidence="2" id="KW-1185">Reference proteome</keyword>
<reference evidence="1 2" key="1">
    <citation type="journal article" date="2020" name="Phytopathology">
        <title>Genome Sequence Resources of Colletotrichum truncatum, C. plurivorum, C. musicola, and C. sojae: Four Species Pathogenic to Soybean (Glycine max).</title>
        <authorList>
            <person name="Rogerio F."/>
            <person name="Boufleur T.R."/>
            <person name="Ciampi-Guillardi M."/>
            <person name="Sukno S.A."/>
            <person name="Thon M.R."/>
            <person name="Massola Junior N.S."/>
            <person name="Baroncelli R."/>
        </authorList>
    </citation>
    <scope>NUCLEOTIDE SEQUENCE [LARGE SCALE GENOMIC DNA]</scope>
    <source>
        <strain evidence="1 2">CMES1059</strain>
    </source>
</reference>
<evidence type="ECO:0000313" key="2">
    <source>
        <dbReference type="Proteomes" id="UP000805649"/>
    </source>
</evidence>
<dbReference type="EMBL" id="VUJX02000017">
    <property type="protein sequence ID" value="KAL0929494.1"/>
    <property type="molecule type" value="Genomic_DNA"/>
</dbReference>
<name>A0ACC3YCB4_COLTU</name>